<proteinExistence type="predicted"/>
<organism evidence="1 3">
    <name type="scientific">Archangium gephyra</name>
    <dbReference type="NCBI Taxonomy" id="48"/>
    <lineage>
        <taxon>Bacteria</taxon>
        <taxon>Pseudomonadati</taxon>
        <taxon>Myxococcota</taxon>
        <taxon>Myxococcia</taxon>
        <taxon>Myxococcales</taxon>
        <taxon>Cystobacterineae</taxon>
        <taxon>Archangiaceae</taxon>
        <taxon>Archangium</taxon>
    </lineage>
</organism>
<dbReference type="Proteomes" id="UP000035579">
    <property type="component" value="Chromosome"/>
</dbReference>
<dbReference type="EMBL" id="QUMU01000003">
    <property type="protein sequence ID" value="REG34634.1"/>
    <property type="molecule type" value="Genomic_DNA"/>
</dbReference>
<name>A0AAC8Q686_9BACT</name>
<evidence type="ECO:0000313" key="4">
    <source>
        <dbReference type="Proteomes" id="UP000256345"/>
    </source>
</evidence>
<evidence type="ECO:0000313" key="1">
    <source>
        <dbReference type="EMBL" id="AKJ01825.1"/>
    </source>
</evidence>
<reference evidence="1 3" key="1">
    <citation type="submission" date="2015-05" db="EMBL/GenBank/DDBJ databases">
        <title>Genome assembly of Archangium gephyra DSM 2261.</title>
        <authorList>
            <person name="Sharma G."/>
            <person name="Subramanian S."/>
        </authorList>
    </citation>
    <scope>NUCLEOTIDE SEQUENCE [LARGE SCALE GENOMIC DNA]</scope>
    <source>
        <strain evidence="1 3">DSM 2261</strain>
    </source>
</reference>
<reference evidence="2 4" key="2">
    <citation type="submission" date="2018-08" db="EMBL/GenBank/DDBJ databases">
        <title>Genomic Encyclopedia of Archaeal and Bacterial Type Strains, Phase II (KMG-II): from individual species to whole genera.</title>
        <authorList>
            <person name="Goeker M."/>
        </authorList>
    </citation>
    <scope>NUCLEOTIDE SEQUENCE [LARGE SCALE GENOMIC DNA]</scope>
    <source>
        <strain evidence="2 4">DSM 2261</strain>
    </source>
</reference>
<sequence>MRAGVETVRWLCLMLVLACAGCAELREALNPSPAPRTQPAPVRARVPSARCPERIALEEPLEADLVHSLGARSFVPGVSLSQLGLLGASDGPEVRGSFQSQVTLADGPVELVGVTLQSGAGLVLLRPEAEGYCVVNTWSTWQSSDTRYTLDSSWTSPDGRLAILLVKLVVAPGQEVEETRWVVLGTDGGRAWIALGTPPQHQLLAPSVRLEPKGKKLYLDVKLERTSRFALGKDGHFLTGQ</sequence>
<gene>
    <name evidence="1" type="ORF">AA314_03451</name>
    <name evidence="2" type="ORF">ATI61_103540</name>
</gene>
<dbReference type="EMBL" id="CP011509">
    <property type="protein sequence ID" value="AKJ01825.1"/>
    <property type="molecule type" value="Genomic_DNA"/>
</dbReference>
<accession>A0AAC8Q686</accession>
<dbReference type="RefSeq" id="WP_047856307.1">
    <property type="nucleotide sequence ID" value="NZ_CP011509.1"/>
</dbReference>
<evidence type="ECO:0000313" key="2">
    <source>
        <dbReference type="EMBL" id="REG34634.1"/>
    </source>
</evidence>
<protein>
    <submittedName>
        <fullName evidence="1">Uncharacterized protein</fullName>
    </submittedName>
</protein>
<keyword evidence="4" id="KW-1185">Reference proteome</keyword>
<dbReference type="AlphaFoldDB" id="A0AAC8Q686"/>
<dbReference type="KEGG" id="age:AA314_03451"/>
<evidence type="ECO:0000313" key="3">
    <source>
        <dbReference type="Proteomes" id="UP000035579"/>
    </source>
</evidence>
<dbReference type="Proteomes" id="UP000256345">
    <property type="component" value="Unassembled WGS sequence"/>
</dbReference>